<organism evidence="3 4">
    <name type="scientific">Mycena chlorophos</name>
    <name type="common">Agaric fungus</name>
    <name type="synonym">Agaricus chlorophos</name>
    <dbReference type="NCBI Taxonomy" id="658473"/>
    <lineage>
        <taxon>Eukaryota</taxon>
        <taxon>Fungi</taxon>
        <taxon>Dikarya</taxon>
        <taxon>Basidiomycota</taxon>
        <taxon>Agaricomycotina</taxon>
        <taxon>Agaricomycetes</taxon>
        <taxon>Agaricomycetidae</taxon>
        <taxon>Agaricales</taxon>
        <taxon>Marasmiineae</taxon>
        <taxon>Mycenaceae</taxon>
        <taxon>Mycena</taxon>
    </lineage>
</organism>
<evidence type="ECO:0000256" key="2">
    <source>
        <dbReference type="SAM" id="MobiDB-lite"/>
    </source>
</evidence>
<feature type="compositionally biased region" description="Basic and acidic residues" evidence="2">
    <location>
        <begin position="214"/>
        <end position="231"/>
    </location>
</feature>
<reference evidence="3" key="1">
    <citation type="submission" date="2014-09" db="EMBL/GenBank/DDBJ databases">
        <title>Genome sequence of the luminous mushroom Mycena chlorophos for searching fungal bioluminescence genes.</title>
        <authorList>
            <person name="Tanaka Y."/>
            <person name="Kasuga D."/>
            <person name="Oba Y."/>
            <person name="Hase S."/>
            <person name="Sato K."/>
            <person name="Oba Y."/>
            <person name="Sakakibara Y."/>
        </authorList>
    </citation>
    <scope>NUCLEOTIDE SEQUENCE</scope>
</reference>
<keyword evidence="4" id="KW-1185">Reference proteome</keyword>
<protein>
    <submittedName>
        <fullName evidence="3">Uncharacterized protein</fullName>
    </submittedName>
</protein>
<feature type="compositionally biased region" description="Polar residues" evidence="2">
    <location>
        <begin position="182"/>
        <end position="198"/>
    </location>
</feature>
<feature type="compositionally biased region" description="Polar residues" evidence="2">
    <location>
        <begin position="288"/>
        <end position="301"/>
    </location>
</feature>
<dbReference type="EMBL" id="DF838036">
    <property type="protein sequence ID" value="GAT42504.1"/>
    <property type="molecule type" value="Genomic_DNA"/>
</dbReference>
<evidence type="ECO:0000313" key="4">
    <source>
        <dbReference type="Proteomes" id="UP000815677"/>
    </source>
</evidence>
<dbReference type="Proteomes" id="UP000815677">
    <property type="component" value="Unassembled WGS sequence"/>
</dbReference>
<feature type="region of interest" description="Disordered" evidence="2">
    <location>
        <begin position="288"/>
        <end position="308"/>
    </location>
</feature>
<evidence type="ECO:0000256" key="1">
    <source>
        <dbReference type="SAM" id="Coils"/>
    </source>
</evidence>
<feature type="region of interest" description="Disordered" evidence="2">
    <location>
        <begin position="178"/>
        <end position="231"/>
    </location>
</feature>
<accession>A0ABQ0KWK6</accession>
<feature type="compositionally biased region" description="Low complexity" evidence="2">
    <location>
        <begin position="408"/>
        <end position="418"/>
    </location>
</feature>
<evidence type="ECO:0000313" key="3">
    <source>
        <dbReference type="EMBL" id="GAT42504.1"/>
    </source>
</evidence>
<gene>
    <name evidence="3" type="ORF">MCHLO_00217</name>
</gene>
<feature type="region of interest" description="Disordered" evidence="2">
    <location>
        <begin position="392"/>
        <end position="426"/>
    </location>
</feature>
<keyword evidence="1" id="KW-0175">Coiled coil</keyword>
<sequence>MCNSSTLATSSFKEVLQLMYGYAATVSATSMSGVKRGTDVWSEPAGAGLGLGALSTSYPTLQERVNALQSQSVRLEKELQEARSERNWLRGLLQDCNESKSAIELRFAHSQHFIAQLQHAMAHDRRAFQACQDIRLRQECESAMVQVAVVLNGTQTTLERLPPHYHHSRRTAMNNAFRGQPRNVNSNEPLAQKSTFQRRTFPEHKGLKHHTSSRHSDSEKRSHHLGRTEARYYEAPRGARPLPPSRHHLRPRDSVPVGHRATFQANAAEEPPLDHNQARLELLSAKAQNLRSRRPTASSPRFRQAQRQHRVADDLRDITFGLGEMIVKDRRDVSAPFSFRFDCPPAGQKHPTASAWSPSSDVEQPCKAEAIVQTTKSRATCFGQPACHRGHLRVPALPPTTRTHSRRLTSPTTSSNSRTTDRPGAAVEGLGVVQVVRREQAAPAQASSATAFRTCGVKQHYCDGQKFRSHHPAIPESTSIVVQGQRLELVDQRGFKACVEAREEALRRRADFRALTRGGK</sequence>
<proteinExistence type="predicted"/>
<feature type="coiled-coil region" evidence="1">
    <location>
        <begin position="58"/>
        <end position="85"/>
    </location>
</feature>
<name>A0ABQ0KWK6_MYCCL</name>